<name>A0A559T4R1_SERFO</name>
<evidence type="ECO:0000313" key="1">
    <source>
        <dbReference type="EMBL" id="TVZ69597.1"/>
    </source>
</evidence>
<dbReference type="AlphaFoldDB" id="A0A559T4R1"/>
<reference evidence="1" key="2">
    <citation type="submission" date="2019-08" db="EMBL/GenBank/DDBJ databases">
        <title>Investigation of anaerobic lignin degradation for improved lignocellulosic biofuels.</title>
        <authorList>
            <person name="Deangelis K.PhD."/>
        </authorList>
    </citation>
    <scope>NUCLEOTIDE SEQUENCE [LARGE SCALE GENOMIC DNA]</scope>
    <source>
        <strain evidence="1">128R</strain>
    </source>
</reference>
<accession>A0A559T4R1</accession>
<reference evidence="1" key="1">
    <citation type="submission" date="2019-06" db="EMBL/GenBank/DDBJ databases">
        <authorList>
            <person name="Deangelis K."/>
            <person name="Huntemann M."/>
            <person name="Clum A."/>
            <person name="Pillay M."/>
            <person name="Palaniappan K."/>
            <person name="Varghese N."/>
            <person name="Mikhailova N."/>
            <person name="Stamatis D."/>
            <person name="Reddy T."/>
            <person name="Daum C."/>
            <person name="Shapiro N."/>
            <person name="Ivanova N."/>
            <person name="Kyrpides N."/>
            <person name="Woyke T."/>
        </authorList>
    </citation>
    <scope>NUCLEOTIDE SEQUENCE [LARGE SCALE GENOMIC DNA]</scope>
    <source>
        <strain evidence="1">128R</strain>
    </source>
</reference>
<gene>
    <name evidence="1" type="ORF">FHU10_2117</name>
</gene>
<sequence>MPEISIFQNGLVKNFLFFNSEESFWQALVLNQPIEVVAISLGEL</sequence>
<comment type="caution">
    <text evidence="1">The sequence shown here is derived from an EMBL/GenBank/DDBJ whole genome shotgun (WGS) entry which is preliminary data.</text>
</comment>
<organism evidence="1">
    <name type="scientific">Serratia fonticola</name>
    <dbReference type="NCBI Taxonomy" id="47917"/>
    <lineage>
        <taxon>Bacteria</taxon>
        <taxon>Pseudomonadati</taxon>
        <taxon>Pseudomonadota</taxon>
        <taxon>Gammaproteobacteria</taxon>
        <taxon>Enterobacterales</taxon>
        <taxon>Yersiniaceae</taxon>
        <taxon>Serratia</taxon>
    </lineage>
</organism>
<protein>
    <submittedName>
        <fullName evidence="1">Uncharacterized protein</fullName>
    </submittedName>
</protein>
<dbReference type="EMBL" id="VISQ01000001">
    <property type="protein sequence ID" value="TVZ69597.1"/>
    <property type="molecule type" value="Genomic_DNA"/>
</dbReference>
<proteinExistence type="predicted"/>